<evidence type="ECO:0000313" key="15">
    <source>
        <dbReference type="EMBL" id="KAK5645003.1"/>
    </source>
</evidence>
<dbReference type="EMBL" id="JAVRBK010000004">
    <property type="protein sequence ID" value="KAK5645003.1"/>
    <property type="molecule type" value="Genomic_DNA"/>
</dbReference>
<dbReference type="SUPFAM" id="SSF69687">
    <property type="entry name" value="Integrin beta tail domain"/>
    <property type="match status" value="1"/>
</dbReference>
<feature type="domain" description="Integrin beta N-terminal" evidence="13">
    <location>
        <begin position="18"/>
        <end position="53"/>
    </location>
</feature>
<evidence type="ECO:0000256" key="7">
    <source>
        <dbReference type="ARBA" id="ARBA00022989"/>
    </source>
</evidence>
<feature type="domain" description="Integrin beta epidermal growth factor-like" evidence="14">
    <location>
        <begin position="343"/>
        <end position="375"/>
    </location>
</feature>
<dbReference type="SUPFAM" id="SSF57196">
    <property type="entry name" value="EGF/Laminin"/>
    <property type="match status" value="2"/>
</dbReference>
<comment type="subcellular location">
    <subcellularLocation>
        <location evidence="1">Membrane</location>
        <topology evidence="1">Single-pass type I membrane protein</topology>
    </subcellularLocation>
</comment>
<evidence type="ECO:0000256" key="6">
    <source>
        <dbReference type="ARBA" id="ARBA00022737"/>
    </source>
</evidence>
<dbReference type="InterPro" id="IPR013111">
    <property type="entry name" value="EGF_extracell"/>
</dbReference>
<evidence type="ECO:0000259" key="12">
    <source>
        <dbReference type="Pfam" id="PF07974"/>
    </source>
</evidence>
<dbReference type="Gene3D" id="2.10.25.10">
    <property type="entry name" value="Laminin"/>
    <property type="match status" value="5"/>
</dbReference>
<dbReference type="GO" id="GO:0005925">
    <property type="term" value="C:focal adhesion"/>
    <property type="evidence" value="ECO:0007669"/>
    <property type="project" value="TreeGrafter"/>
</dbReference>
<gene>
    <name evidence="15" type="ORF">RI129_006303</name>
</gene>
<feature type="domain" description="Epidermal growth factor-like" evidence="12">
    <location>
        <begin position="729"/>
        <end position="759"/>
    </location>
</feature>
<evidence type="ECO:0008006" key="17">
    <source>
        <dbReference type="Google" id="ProtNLM"/>
    </source>
</evidence>
<dbReference type="PANTHER" id="PTHR10082:SF60">
    <property type="entry name" value="INTEGRIN BETA-PS"/>
    <property type="match status" value="1"/>
</dbReference>
<dbReference type="PROSITE" id="PS00243">
    <property type="entry name" value="I_EGF_1"/>
    <property type="match status" value="2"/>
</dbReference>
<dbReference type="Proteomes" id="UP001329430">
    <property type="component" value="Chromosome 4"/>
</dbReference>
<dbReference type="InterPro" id="IPR057243">
    <property type="entry name" value="Integrin_I-EGF_CS"/>
</dbReference>
<reference evidence="15 16" key="1">
    <citation type="journal article" date="2024" name="Insects">
        <title>An Improved Chromosome-Level Genome Assembly of the Firefly Pyrocoelia pectoralis.</title>
        <authorList>
            <person name="Fu X."/>
            <person name="Meyer-Rochow V.B."/>
            <person name="Ballantyne L."/>
            <person name="Zhu X."/>
        </authorList>
    </citation>
    <scope>NUCLEOTIDE SEQUENCE [LARGE SCALE GENOMIC DNA]</scope>
    <source>
        <strain evidence="15">XCY_ONT2</strain>
    </source>
</reference>
<comment type="caution">
    <text evidence="15">The sequence shown here is derived from an EMBL/GenBank/DDBJ whole genome shotgun (WGS) entry which is preliminary data.</text>
</comment>
<dbReference type="Pfam" id="PF17205">
    <property type="entry name" value="PSI_integrin"/>
    <property type="match status" value="1"/>
</dbReference>
<dbReference type="GO" id="GO:0007229">
    <property type="term" value="P:integrin-mediated signaling pathway"/>
    <property type="evidence" value="ECO:0007669"/>
    <property type="project" value="UniProtKB-KW"/>
</dbReference>
<keyword evidence="8" id="KW-0401">Integrin</keyword>
<evidence type="ECO:0000256" key="1">
    <source>
        <dbReference type="ARBA" id="ARBA00004479"/>
    </source>
</evidence>
<evidence type="ECO:0000256" key="11">
    <source>
        <dbReference type="ARBA" id="ARBA00023180"/>
    </source>
</evidence>
<evidence type="ECO:0000259" key="14">
    <source>
        <dbReference type="Pfam" id="PF23105"/>
    </source>
</evidence>
<dbReference type="GO" id="GO:0005178">
    <property type="term" value="F:integrin binding"/>
    <property type="evidence" value="ECO:0007669"/>
    <property type="project" value="TreeGrafter"/>
</dbReference>
<dbReference type="InterPro" id="IPR033760">
    <property type="entry name" value="Integrin_beta_N"/>
</dbReference>
<dbReference type="AlphaFoldDB" id="A0AAN7VGQ1"/>
<proteinExistence type="inferred from homology"/>
<evidence type="ECO:0000256" key="5">
    <source>
        <dbReference type="ARBA" id="ARBA00022729"/>
    </source>
</evidence>
<dbReference type="Pfam" id="PF07974">
    <property type="entry name" value="EGF_2"/>
    <property type="match status" value="1"/>
</dbReference>
<feature type="domain" description="Integrin beta epidermal growth factor-like" evidence="14">
    <location>
        <begin position="682"/>
        <end position="723"/>
    </location>
</feature>
<dbReference type="GO" id="GO:0007160">
    <property type="term" value="P:cell-matrix adhesion"/>
    <property type="evidence" value="ECO:0007669"/>
    <property type="project" value="TreeGrafter"/>
</dbReference>
<dbReference type="Pfam" id="PF23105">
    <property type="entry name" value="EGF_integrin"/>
    <property type="match status" value="3"/>
</dbReference>
<dbReference type="Gene3D" id="2.60.40.1510">
    <property type="entry name" value="ntegrin, alpha v. Chain A, domain 3"/>
    <property type="match status" value="2"/>
</dbReference>
<dbReference type="InterPro" id="IPR032695">
    <property type="entry name" value="Integrin_dom_sf"/>
</dbReference>
<dbReference type="GO" id="GO:0007157">
    <property type="term" value="P:heterophilic cell-cell adhesion via plasma membrane cell adhesion molecules"/>
    <property type="evidence" value="ECO:0007669"/>
    <property type="project" value="UniProtKB-ARBA"/>
</dbReference>
<accession>A0AAN7VGQ1</accession>
<dbReference type="GO" id="GO:0033627">
    <property type="term" value="P:cell adhesion mediated by integrin"/>
    <property type="evidence" value="ECO:0007669"/>
    <property type="project" value="TreeGrafter"/>
</dbReference>
<comment type="similarity">
    <text evidence="2">Belongs to the integrin beta chain family.</text>
</comment>
<evidence type="ECO:0000313" key="16">
    <source>
        <dbReference type="Proteomes" id="UP001329430"/>
    </source>
</evidence>
<dbReference type="SUPFAM" id="SSF69179">
    <property type="entry name" value="Integrin domains"/>
    <property type="match status" value="2"/>
</dbReference>
<dbReference type="GO" id="GO:0009986">
    <property type="term" value="C:cell surface"/>
    <property type="evidence" value="ECO:0007669"/>
    <property type="project" value="TreeGrafter"/>
</dbReference>
<keyword evidence="4" id="KW-0812">Transmembrane</keyword>
<dbReference type="PROSITE" id="PS52047">
    <property type="entry name" value="I_EGF_2"/>
    <property type="match status" value="2"/>
</dbReference>
<name>A0AAN7VGQ1_9COLE</name>
<keyword evidence="5" id="KW-0732">Signal</keyword>
<sequence>MNIFFLFLYKVTANNVTNLCNSITTCGECIQQKSCAWCSDEDVGDIPRCFQPNLNLPYINGQCDEDQVYFPTNTVHFDGLSKRQIIPAKFNLQLRVNEPLYLVVNFDKLVDNAELSVVLNDNSSQYLTVDYISKCLSNYEENNIYCDNSTAIHNSRLIHFIINIMLKKCADEENHRYQQFHIFSENTTETLEVNVEMLCACPCENPGFSGYQLKAKQCNAVGTLKCGVCECDSAHTGRKCECPLKTYSTLGCKAPNTTDDVPCSGKGACLCNKCVCNNTRNIRKKISGNFCECDNFSCNRHNGKICGGNGVCNCGKCSCHSRYKGEACECYNSTTFCYPPFKKDGLTCSGHGECICGKCQCHITEDGGYHGKFCEKCSHCTDMCEELKPCVLCQVYHQGPYDDMECSEKCLIPVTTVDQVLGLMKFMILVAIFILYRLCSSNGQYTSDWCSASNNCKECIQRPNCSWCFENSVMLTNRCFQKHLTDIRCAPKYILAPESSTNILNYVIDSSRTYTTEVQHVSVDLSVGNPAMITANYVIKGEFTETSVEVDFTTPVGVKATIMSKCTEHEEIVTNACRKVKPEDPKQFKIIFELEKCPSNPNLWNQSTSLYIRSKYAEKHVILNINLLCSCPCESSNFKTYKKNAWECFHNGDLSCGTCKCSPSSFGRRCECSSNSYDYQINTCRMPNSTLECSGRGICGICNRCECEEREAREEVIYGIYCECDNFSCDHHNGKICGGHGKCVCGMCECEESWTGPTCNLII</sequence>
<dbReference type="GO" id="GO:0008305">
    <property type="term" value="C:integrin complex"/>
    <property type="evidence" value="ECO:0007669"/>
    <property type="project" value="TreeGrafter"/>
</dbReference>
<keyword evidence="10" id="KW-1015">Disulfide bond</keyword>
<dbReference type="GO" id="GO:0016477">
    <property type="term" value="P:cell migration"/>
    <property type="evidence" value="ECO:0007669"/>
    <property type="project" value="TreeGrafter"/>
</dbReference>
<keyword evidence="16" id="KW-1185">Reference proteome</keyword>
<keyword evidence="7" id="KW-1133">Transmembrane helix</keyword>
<protein>
    <recommendedName>
        <fullName evidence="17">Integrin beta</fullName>
    </recommendedName>
</protein>
<evidence type="ECO:0000259" key="13">
    <source>
        <dbReference type="Pfam" id="PF17205"/>
    </source>
</evidence>
<dbReference type="FunFam" id="2.10.25.10:FF:000036">
    <property type="entry name" value="Integrin beta"/>
    <property type="match status" value="2"/>
</dbReference>
<keyword evidence="11" id="KW-0325">Glycoprotein</keyword>
<evidence type="ECO:0000256" key="3">
    <source>
        <dbReference type="ARBA" id="ARBA00022536"/>
    </source>
</evidence>
<keyword evidence="3" id="KW-0245">EGF-like domain</keyword>
<keyword evidence="6" id="KW-0677">Repeat</keyword>
<dbReference type="InterPro" id="IPR015812">
    <property type="entry name" value="Integrin_bsu"/>
</dbReference>
<evidence type="ECO:0000256" key="2">
    <source>
        <dbReference type="ARBA" id="ARBA00007449"/>
    </source>
</evidence>
<dbReference type="InterPro" id="IPR036349">
    <property type="entry name" value="Integrin_bsu_tail_dom_sf"/>
</dbReference>
<feature type="domain" description="Integrin beta epidermal growth factor-like" evidence="14">
    <location>
        <begin position="251"/>
        <end position="292"/>
    </location>
</feature>
<dbReference type="SUPFAM" id="SSF103575">
    <property type="entry name" value="Plexin repeat"/>
    <property type="match status" value="2"/>
</dbReference>
<keyword evidence="9" id="KW-0472">Membrane</keyword>
<dbReference type="PANTHER" id="PTHR10082">
    <property type="entry name" value="INTEGRIN BETA SUBUNIT"/>
    <property type="match status" value="1"/>
</dbReference>
<evidence type="ECO:0000256" key="10">
    <source>
        <dbReference type="ARBA" id="ARBA00023157"/>
    </source>
</evidence>
<evidence type="ECO:0000256" key="4">
    <source>
        <dbReference type="ARBA" id="ARBA00022692"/>
    </source>
</evidence>
<evidence type="ECO:0000256" key="8">
    <source>
        <dbReference type="ARBA" id="ARBA00023037"/>
    </source>
</evidence>
<dbReference type="InterPro" id="IPR057073">
    <property type="entry name" value="EGF_integrin_2"/>
</dbReference>
<evidence type="ECO:0000256" key="9">
    <source>
        <dbReference type="ARBA" id="ARBA00023136"/>
    </source>
</evidence>
<organism evidence="15 16">
    <name type="scientific">Pyrocoelia pectoralis</name>
    <dbReference type="NCBI Taxonomy" id="417401"/>
    <lineage>
        <taxon>Eukaryota</taxon>
        <taxon>Metazoa</taxon>
        <taxon>Ecdysozoa</taxon>
        <taxon>Arthropoda</taxon>
        <taxon>Hexapoda</taxon>
        <taxon>Insecta</taxon>
        <taxon>Pterygota</taxon>
        <taxon>Neoptera</taxon>
        <taxon>Endopterygota</taxon>
        <taxon>Coleoptera</taxon>
        <taxon>Polyphaga</taxon>
        <taxon>Elateriformia</taxon>
        <taxon>Elateroidea</taxon>
        <taxon>Lampyridae</taxon>
        <taxon>Lampyrinae</taxon>
        <taxon>Pyrocoelia</taxon>
    </lineage>
</organism>